<dbReference type="InterPro" id="IPR014567">
    <property type="entry name" value="UCP031900"/>
</dbReference>
<keyword evidence="4" id="KW-1185">Reference proteome</keyword>
<dbReference type="EMBL" id="JAAGBB010000022">
    <property type="protein sequence ID" value="MBR0666307.1"/>
    <property type="molecule type" value="Genomic_DNA"/>
</dbReference>
<gene>
    <name evidence="3" type="ORF">GXW71_18240</name>
</gene>
<sequence length="312" mass="32984">MRRRALGAAFASALLPAGCAAATTSGSAIATPFALPAGFGATGGLELDRAMIGFGGLSGLHLAPDLRLTAVSDLGHWMSARLVLDGMRPVGLADLRRGPLRDGAGRPLRRREGDAECLARLPDGTWLVGFERWHRIRAYRTLDGPGGYIQAPPGLDAAPDNQGLESLTVLADGRWFAIAEDLPARTPGTTTAWLGGPGRWMALAWRPAPDFVPVDAVGLPDGGALVLERRFTIFGGFEARLTRVPAPALAAARPDTVLQGEVLFSTSDALPRENWEGVSAIRHNGALLVTLVTDDNERSFQRGLIAVFALEG</sequence>
<accession>A0ABS5F188</accession>
<dbReference type="Pfam" id="PF13449">
    <property type="entry name" value="Phytase-like"/>
    <property type="match status" value="1"/>
</dbReference>
<evidence type="ECO:0000313" key="4">
    <source>
        <dbReference type="Proteomes" id="UP001196870"/>
    </source>
</evidence>
<comment type="caution">
    <text evidence="3">The sequence shown here is derived from an EMBL/GenBank/DDBJ whole genome shotgun (WGS) entry which is preliminary data.</text>
</comment>
<dbReference type="PIRSF" id="PIRSF031900">
    <property type="entry name" value="UCP031900"/>
    <property type="match status" value="1"/>
</dbReference>
<evidence type="ECO:0000313" key="3">
    <source>
        <dbReference type="EMBL" id="MBR0666307.1"/>
    </source>
</evidence>
<reference evidence="4" key="1">
    <citation type="journal article" date="2021" name="Syst. Appl. Microbiol.">
        <title>Roseomonas hellenica sp. nov., isolated from roots of wild-growing Alkanna tinctoria.</title>
        <authorList>
            <person name="Rat A."/>
            <person name="Naranjo H.D."/>
            <person name="Lebbe L."/>
            <person name="Cnockaert M."/>
            <person name="Krigas N."/>
            <person name="Grigoriadou K."/>
            <person name="Maloupa E."/>
            <person name="Willems A."/>
        </authorList>
    </citation>
    <scope>NUCLEOTIDE SEQUENCE [LARGE SCALE GENOMIC DNA]</scope>
    <source>
        <strain evidence="4">LMG 31523</strain>
    </source>
</reference>
<proteinExistence type="predicted"/>
<protein>
    <submittedName>
        <fullName evidence="3">Esterase-like activity of phytase family protein</fullName>
    </submittedName>
</protein>
<keyword evidence="1" id="KW-0732">Signal</keyword>
<evidence type="ECO:0000259" key="2">
    <source>
        <dbReference type="Pfam" id="PF13449"/>
    </source>
</evidence>
<evidence type="ECO:0000256" key="1">
    <source>
        <dbReference type="SAM" id="SignalP"/>
    </source>
</evidence>
<organism evidence="3 4">
    <name type="scientific">Plastoroseomonas hellenica</name>
    <dbReference type="NCBI Taxonomy" id="2687306"/>
    <lineage>
        <taxon>Bacteria</taxon>
        <taxon>Pseudomonadati</taxon>
        <taxon>Pseudomonadota</taxon>
        <taxon>Alphaproteobacteria</taxon>
        <taxon>Acetobacterales</taxon>
        <taxon>Acetobacteraceae</taxon>
        <taxon>Plastoroseomonas</taxon>
    </lineage>
</organism>
<feature type="chain" id="PRO_5045681425" evidence="1">
    <location>
        <begin position="31"/>
        <end position="312"/>
    </location>
</feature>
<dbReference type="RefSeq" id="WP_211853982.1">
    <property type="nucleotide sequence ID" value="NZ_JAAGBB010000022.1"/>
</dbReference>
<name>A0ABS5F188_9PROT</name>
<dbReference type="InterPro" id="IPR027372">
    <property type="entry name" value="Phytase-like_dom"/>
</dbReference>
<feature type="signal peptide" evidence="1">
    <location>
        <begin position="1"/>
        <end position="30"/>
    </location>
</feature>
<dbReference type="Proteomes" id="UP001196870">
    <property type="component" value="Unassembled WGS sequence"/>
</dbReference>
<feature type="domain" description="Phytase-like" evidence="2">
    <location>
        <begin position="53"/>
        <end position="296"/>
    </location>
</feature>